<dbReference type="GO" id="GO:0050661">
    <property type="term" value="F:NADP binding"/>
    <property type="evidence" value="ECO:0007669"/>
    <property type="project" value="InterPro"/>
</dbReference>
<dbReference type="SUPFAM" id="SSF51735">
    <property type="entry name" value="NAD(P)-binding Rossmann-fold domains"/>
    <property type="match status" value="1"/>
</dbReference>
<keyword evidence="9" id="KW-0915">Sodium</keyword>
<evidence type="ECO:0000256" key="14">
    <source>
        <dbReference type="RuleBase" id="RU000579"/>
    </source>
</evidence>
<evidence type="ECO:0000256" key="8">
    <source>
        <dbReference type="ARBA" id="ARBA00023002"/>
    </source>
</evidence>
<evidence type="ECO:0000259" key="17">
    <source>
        <dbReference type="Pfam" id="PF03447"/>
    </source>
</evidence>
<dbReference type="InterPro" id="IPR001342">
    <property type="entry name" value="HDH_cat"/>
</dbReference>
<dbReference type="UniPathway" id="UPA00050">
    <property type="reaction ID" value="UER00063"/>
</dbReference>
<dbReference type="InterPro" id="IPR036291">
    <property type="entry name" value="NAD(P)-bd_dom_sf"/>
</dbReference>
<evidence type="ECO:0000256" key="10">
    <source>
        <dbReference type="ARBA" id="ARBA00023167"/>
    </source>
</evidence>
<dbReference type="InterPro" id="IPR019811">
    <property type="entry name" value="HDH_CS"/>
</dbReference>
<dbReference type="Pfam" id="PF03447">
    <property type="entry name" value="NAD_binding_3"/>
    <property type="match status" value="1"/>
</dbReference>
<comment type="pathway">
    <text evidence="2 14">Amino-acid biosynthesis; L-methionine biosynthesis via de novo pathway; L-homoserine from L-aspartate: step 3/3.</text>
</comment>
<protein>
    <recommendedName>
        <fullName evidence="5 14">Homoserine dehydrogenase</fullName>
        <ecNumber evidence="4 14">1.1.1.3</ecNumber>
    </recommendedName>
</protein>
<evidence type="ECO:0000256" key="15">
    <source>
        <dbReference type="RuleBase" id="RU004171"/>
    </source>
</evidence>
<evidence type="ECO:0000256" key="2">
    <source>
        <dbReference type="ARBA" id="ARBA00005062"/>
    </source>
</evidence>
<evidence type="ECO:0000256" key="13">
    <source>
        <dbReference type="PIRSR" id="PIRSR000098-2"/>
    </source>
</evidence>
<feature type="domain" description="Aspartate/homoserine dehydrogenase NAD-binding" evidence="17">
    <location>
        <begin position="11"/>
        <end position="127"/>
    </location>
</feature>
<evidence type="ECO:0000313" key="18">
    <source>
        <dbReference type="EMBL" id="EFC97848.1"/>
    </source>
</evidence>
<feature type="domain" description="Homoserine dehydrogenase catalytic" evidence="16">
    <location>
        <begin position="135"/>
        <end position="313"/>
    </location>
</feature>
<keyword evidence="10 14" id="KW-0486">Methionine biosynthesis</keyword>
<dbReference type="Pfam" id="PF00742">
    <property type="entry name" value="Homoserine_dh"/>
    <property type="match status" value="1"/>
</dbReference>
<dbReference type="GO" id="GO:0009088">
    <property type="term" value="P:threonine biosynthetic process"/>
    <property type="evidence" value="ECO:0007669"/>
    <property type="project" value="UniProtKB-UniPathway"/>
</dbReference>
<evidence type="ECO:0000256" key="5">
    <source>
        <dbReference type="ARBA" id="ARBA00013376"/>
    </source>
</evidence>
<dbReference type="InterPro" id="IPR016204">
    <property type="entry name" value="HDH"/>
</dbReference>
<evidence type="ECO:0000256" key="1">
    <source>
        <dbReference type="ARBA" id="ARBA00005056"/>
    </source>
</evidence>
<proteinExistence type="inferred from homology"/>
<keyword evidence="13 14" id="KW-0521">NADP</keyword>
<keyword evidence="6 14" id="KW-0028">Amino-acid biosynthesis</keyword>
<evidence type="ECO:0000256" key="9">
    <source>
        <dbReference type="ARBA" id="ARBA00023053"/>
    </source>
</evidence>
<dbReference type="InterPro" id="IPR005106">
    <property type="entry name" value="Asp/hSer_DH_NAD-bd"/>
</dbReference>
<feature type="binding site" evidence="13">
    <location>
        <position position="188"/>
    </location>
    <ligand>
        <name>L-homoserine</name>
        <dbReference type="ChEBI" id="CHEBI:57476"/>
    </ligand>
</feature>
<dbReference type="NCBIfam" id="NF004976">
    <property type="entry name" value="PRK06349.1"/>
    <property type="match status" value="1"/>
</dbReference>
<dbReference type="AlphaFoldDB" id="D3AK15"/>
<name>D3AK15_9FIRM</name>
<dbReference type="FunFam" id="3.30.360.10:FF:000005">
    <property type="entry name" value="Homoserine dehydrogenase"/>
    <property type="match status" value="1"/>
</dbReference>
<dbReference type="SUPFAM" id="SSF55347">
    <property type="entry name" value="Glyceraldehyde-3-phosphate dehydrogenase-like, C-terminal domain"/>
    <property type="match status" value="1"/>
</dbReference>
<keyword evidence="7 14" id="KW-0791">Threonine biosynthesis</keyword>
<evidence type="ECO:0000259" key="16">
    <source>
        <dbReference type="Pfam" id="PF00742"/>
    </source>
</evidence>
<evidence type="ECO:0000256" key="6">
    <source>
        <dbReference type="ARBA" id="ARBA00022605"/>
    </source>
</evidence>
<dbReference type="GO" id="GO:0004412">
    <property type="term" value="F:homoserine dehydrogenase activity"/>
    <property type="evidence" value="ECO:0007669"/>
    <property type="project" value="UniProtKB-EC"/>
</dbReference>
<sequence>MIIMIHVAVMGYGTIGSGVVEILEKNRETIAKRTGEPVDVKYVLDLREFPGTPVEHKIVHDFAVIENDPEVTMVIETMGGLNPAYPFVKACLEAGKHVATSNKALVAAYGTELLRIAGEKNVNFFFEASVGGGIPIIRPLYTSLAGEEIEEITGILNGTTNYILTKMDKEGETFESALKEAQDLGYAERNPEADVEGHDTCRKIAILTAMATGHEVHYEDIHTEGITSITDVDFKYAEKLGTSVKLFGSSRMKDGEIHAWVAPVMIGKEHPLYSVSDVFNGILVKGNMLGTSMFYGSGAGMLPTASAVIADIIEAVQNRDRHVEMGWDDSRLGIAPIETSSCRFFIRIKGIAETRLAEVQKVFGDVSVIELDHMDEFAVLTDVMTEAEYEKKAKELSGIRQRIRAEV</sequence>
<feature type="active site" description="Proton donor" evidence="12">
    <location>
        <position position="203"/>
    </location>
</feature>
<evidence type="ECO:0000256" key="4">
    <source>
        <dbReference type="ARBA" id="ARBA00013213"/>
    </source>
</evidence>
<comment type="pathway">
    <text evidence="1 14">Amino-acid biosynthesis; L-threonine biosynthesis; L-threonine from L-aspartate: step 3/5.</text>
</comment>
<dbReference type="Gene3D" id="3.40.50.720">
    <property type="entry name" value="NAD(P)-binding Rossmann-like Domain"/>
    <property type="match status" value="1"/>
</dbReference>
<comment type="caution">
    <text evidence="18">The sequence shown here is derived from an EMBL/GenBank/DDBJ whole genome shotgun (WGS) entry which is preliminary data.</text>
</comment>
<dbReference type="PROSITE" id="PS01042">
    <property type="entry name" value="HOMOSER_DHGENASE"/>
    <property type="match status" value="1"/>
</dbReference>
<evidence type="ECO:0000313" key="19">
    <source>
        <dbReference type="Proteomes" id="UP000004968"/>
    </source>
</evidence>
<dbReference type="PANTHER" id="PTHR43331:SF1">
    <property type="entry name" value="HOMOSERINE DEHYDROGENASE"/>
    <property type="match status" value="1"/>
</dbReference>
<dbReference type="HOGENOM" id="CLU_009116_1_0_9"/>
<comment type="catalytic activity">
    <reaction evidence="11">
        <text>L-homoserine + NADP(+) = L-aspartate 4-semialdehyde + NADPH + H(+)</text>
        <dbReference type="Rhea" id="RHEA:15761"/>
        <dbReference type="ChEBI" id="CHEBI:15378"/>
        <dbReference type="ChEBI" id="CHEBI:57476"/>
        <dbReference type="ChEBI" id="CHEBI:57783"/>
        <dbReference type="ChEBI" id="CHEBI:58349"/>
        <dbReference type="ChEBI" id="CHEBI:537519"/>
        <dbReference type="EC" id="1.1.1.3"/>
    </reaction>
    <physiologicalReaction direction="right-to-left" evidence="11">
        <dbReference type="Rhea" id="RHEA:15763"/>
    </physiologicalReaction>
</comment>
<evidence type="ECO:0000256" key="3">
    <source>
        <dbReference type="ARBA" id="ARBA00006753"/>
    </source>
</evidence>
<dbReference type="EMBL" id="ACIO01000333">
    <property type="protein sequence ID" value="EFC97848.1"/>
    <property type="molecule type" value="Genomic_DNA"/>
</dbReference>
<dbReference type="Proteomes" id="UP000004968">
    <property type="component" value="Unassembled WGS sequence"/>
</dbReference>
<dbReference type="PANTHER" id="PTHR43331">
    <property type="entry name" value="HOMOSERINE DEHYDROGENASE"/>
    <property type="match status" value="1"/>
</dbReference>
<dbReference type="Gene3D" id="3.30.360.10">
    <property type="entry name" value="Dihydrodipicolinate Reductase, domain 2"/>
    <property type="match status" value="1"/>
</dbReference>
<evidence type="ECO:0000256" key="12">
    <source>
        <dbReference type="PIRSR" id="PIRSR000098-1"/>
    </source>
</evidence>
<feature type="binding site" evidence="13">
    <location>
        <begin position="10"/>
        <end position="17"/>
    </location>
    <ligand>
        <name>NADP(+)</name>
        <dbReference type="ChEBI" id="CHEBI:58349"/>
    </ligand>
</feature>
<accession>D3AK15</accession>
<keyword evidence="8 14" id="KW-0560">Oxidoreductase</keyword>
<dbReference type="GO" id="GO:0009086">
    <property type="term" value="P:methionine biosynthetic process"/>
    <property type="evidence" value="ECO:0007669"/>
    <property type="project" value="UniProtKB-KW"/>
</dbReference>
<feature type="binding site" evidence="13">
    <location>
        <position position="103"/>
    </location>
    <ligand>
        <name>NADPH</name>
        <dbReference type="ChEBI" id="CHEBI:57783"/>
    </ligand>
</feature>
<evidence type="ECO:0000256" key="11">
    <source>
        <dbReference type="ARBA" id="ARBA00048841"/>
    </source>
</evidence>
<comment type="similarity">
    <text evidence="3 15">Belongs to the homoserine dehydrogenase family.</text>
</comment>
<dbReference type="PIRSF" id="PIRSF000098">
    <property type="entry name" value="Homoser_dehydrog"/>
    <property type="match status" value="1"/>
</dbReference>
<dbReference type="Gene3D" id="3.30.70.260">
    <property type="match status" value="1"/>
</dbReference>
<organism evidence="18 19">
    <name type="scientific">Hungatella hathewayi DSM 13479</name>
    <dbReference type="NCBI Taxonomy" id="566550"/>
    <lineage>
        <taxon>Bacteria</taxon>
        <taxon>Bacillati</taxon>
        <taxon>Bacillota</taxon>
        <taxon>Clostridia</taxon>
        <taxon>Lachnospirales</taxon>
        <taxon>Lachnospiraceae</taxon>
        <taxon>Hungatella</taxon>
    </lineage>
</organism>
<reference evidence="18 19" key="1">
    <citation type="submission" date="2010-01" db="EMBL/GenBank/DDBJ databases">
        <authorList>
            <person name="Weinstock G."/>
            <person name="Sodergren E."/>
            <person name="Clifton S."/>
            <person name="Fulton L."/>
            <person name="Fulton B."/>
            <person name="Courtney L."/>
            <person name="Fronick C."/>
            <person name="Harrison M."/>
            <person name="Strong C."/>
            <person name="Farmer C."/>
            <person name="Delahaunty K."/>
            <person name="Markovic C."/>
            <person name="Hall O."/>
            <person name="Minx P."/>
            <person name="Tomlinson C."/>
            <person name="Mitreva M."/>
            <person name="Nelson J."/>
            <person name="Hou S."/>
            <person name="Wollam A."/>
            <person name="Pepin K.H."/>
            <person name="Johnson M."/>
            <person name="Bhonagiri V."/>
            <person name="Nash W.E."/>
            <person name="Warren W."/>
            <person name="Chinwalla A."/>
            <person name="Mardis E.R."/>
            <person name="Wilson R.K."/>
        </authorList>
    </citation>
    <scope>NUCLEOTIDE SEQUENCE [LARGE SCALE GENOMIC DNA]</scope>
    <source>
        <strain evidence="18 19">DSM 13479</strain>
    </source>
</reference>
<dbReference type="EC" id="1.1.1.3" evidence="4 14"/>
<dbReference type="UniPathway" id="UPA00051">
    <property type="reaction ID" value="UER00465"/>
</dbReference>
<gene>
    <name evidence="18" type="ORF">CLOSTHATH_03958</name>
</gene>
<evidence type="ECO:0000256" key="7">
    <source>
        <dbReference type="ARBA" id="ARBA00022697"/>
    </source>
</evidence>